<dbReference type="PANTHER" id="PTHR43646">
    <property type="entry name" value="GLYCOSYLTRANSFERASE"/>
    <property type="match status" value="1"/>
</dbReference>
<evidence type="ECO:0000256" key="2">
    <source>
        <dbReference type="ARBA" id="ARBA00022475"/>
    </source>
</evidence>
<evidence type="ECO:0000256" key="1">
    <source>
        <dbReference type="ARBA" id="ARBA00004236"/>
    </source>
</evidence>
<organism evidence="7 8">
    <name type="scientific">Aquisalimonas asiatica</name>
    <dbReference type="NCBI Taxonomy" id="406100"/>
    <lineage>
        <taxon>Bacteria</taxon>
        <taxon>Pseudomonadati</taxon>
        <taxon>Pseudomonadota</taxon>
        <taxon>Gammaproteobacteria</taxon>
        <taxon>Chromatiales</taxon>
        <taxon>Ectothiorhodospiraceae</taxon>
        <taxon>Aquisalimonas</taxon>
    </lineage>
</organism>
<dbReference type="Pfam" id="PF00535">
    <property type="entry name" value="Glycos_transf_2"/>
    <property type="match status" value="1"/>
</dbReference>
<dbReference type="CDD" id="cd02522">
    <property type="entry name" value="GT_2_like_a"/>
    <property type="match status" value="1"/>
</dbReference>
<evidence type="ECO:0000256" key="3">
    <source>
        <dbReference type="ARBA" id="ARBA00022676"/>
    </source>
</evidence>
<evidence type="ECO:0000313" key="7">
    <source>
        <dbReference type="EMBL" id="SEO57584.1"/>
    </source>
</evidence>
<dbReference type="OrthoDB" id="5291101at2"/>
<dbReference type="Gene3D" id="3.90.550.10">
    <property type="entry name" value="Spore Coat Polysaccharide Biosynthesis Protein SpsA, Chain A"/>
    <property type="match status" value="1"/>
</dbReference>
<dbReference type="NCBIfam" id="TIGR04283">
    <property type="entry name" value="glyco_like_mftF"/>
    <property type="match status" value="1"/>
</dbReference>
<dbReference type="InterPro" id="IPR001173">
    <property type="entry name" value="Glyco_trans_2-like"/>
</dbReference>
<sequence>MRISVIIPVLDEAAGIADTLAPLQPARAAGHEIVVVDGGSSDGTPEIAARLADRVVEGPRGRAAQMNRGAELASGDLYWFLHADTRAPDGAIEALVDACSGGRRVWGFFQVRLSAPGAAFRVIGTAMTWRSRLTGIATGDQGLFASRRLFDGVGGFPSVPLMEDVALSQALRQRQLPVCLPLQLHTSARRWQEHGIVRTVLLMWRLRLAYFLGADPARLHERYYGAQP</sequence>
<keyword evidence="8" id="KW-1185">Reference proteome</keyword>
<dbReference type="InterPro" id="IPR029044">
    <property type="entry name" value="Nucleotide-diphossugar_trans"/>
</dbReference>
<accession>A0A1H8QUQ0</accession>
<dbReference type="PANTHER" id="PTHR43646:SF2">
    <property type="entry name" value="GLYCOSYLTRANSFERASE 2-LIKE DOMAIN-CONTAINING PROTEIN"/>
    <property type="match status" value="1"/>
</dbReference>
<reference evidence="7 8" key="1">
    <citation type="submission" date="2016-10" db="EMBL/GenBank/DDBJ databases">
        <authorList>
            <person name="de Groot N.N."/>
        </authorList>
    </citation>
    <scope>NUCLEOTIDE SEQUENCE [LARGE SCALE GENOMIC DNA]</scope>
    <source>
        <strain evidence="7 8">CGMCC 1.6291</strain>
    </source>
</reference>
<dbReference type="GO" id="GO:0005886">
    <property type="term" value="C:plasma membrane"/>
    <property type="evidence" value="ECO:0007669"/>
    <property type="project" value="UniProtKB-SubCell"/>
</dbReference>
<name>A0A1H8QUQ0_9GAMM</name>
<dbReference type="AlphaFoldDB" id="A0A1H8QUQ0"/>
<keyword evidence="4 7" id="KW-0808">Transferase</keyword>
<proteinExistence type="predicted"/>
<keyword evidence="3" id="KW-0328">Glycosyltransferase</keyword>
<keyword evidence="2" id="KW-1003">Cell membrane</keyword>
<evidence type="ECO:0000313" key="8">
    <source>
        <dbReference type="Proteomes" id="UP000199657"/>
    </source>
</evidence>
<dbReference type="SUPFAM" id="SSF53448">
    <property type="entry name" value="Nucleotide-diphospho-sugar transferases"/>
    <property type="match status" value="1"/>
</dbReference>
<evidence type="ECO:0000256" key="4">
    <source>
        <dbReference type="ARBA" id="ARBA00022679"/>
    </source>
</evidence>
<dbReference type="STRING" id="406100.SAMN04488052_101782"/>
<dbReference type="RefSeq" id="WP_091640068.1">
    <property type="nucleotide sequence ID" value="NZ_FOEG01000001.1"/>
</dbReference>
<evidence type="ECO:0000256" key="5">
    <source>
        <dbReference type="ARBA" id="ARBA00023136"/>
    </source>
</evidence>
<dbReference type="GO" id="GO:0016757">
    <property type="term" value="F:glycosyltransferase activity"/>
    <property type="evidence" value="ECO:0007669"/>
    <property type="project" value="UniProtKB-KW"/>
</dbReference>
<dbReference type="InterPro" id="IPR026461">
    <property type="entry name" value="Trfase_2_rSAM/seldom_assoc"/>
</dbReference>
<feature type="domain" description="Glycosyltransferase 2-like" evidence="6">
    <location>
        <begin position="4"/>
        <end position="123"/>
    </location>
</feature>
<comment type="subcellular location">
    <subcellularLocation>
        <location evidence="1">Cell membrane</location>
    </subcellularLocation>
</comment>
<evidence type="ECO:0000259" key="6">
    <source>
        <dbReference type="Pfam" id="PF00535"/>
    </source>
</evidence>
<keyword evidence="5" id="KW-0472">Membrane</keyword>
<gene>
    <name evidence="7" type="ORF">SAMN04488052_101782</name>
</gene>
<dbReference type="Proteomes" id="UP000199657">
    <property type="component" value="Unassembled WGS sequence"/>
</dbReference>
<protein>
    <submittedName>
        <fullName evidence="7">Transferase 2, rSAM/selenodomain-associated</fullName>
    </submittedName>
</protein>
<dbReference type="EMBL" id="FOEG01000001">
    <property type="protein sequence ID" value="SEO57584.1"/>
    <property type="molecule type" value="Genomic_DNA"/>
</dbReference>